<dbReference type="GO" id="GO:0050901">
    <property type="term" value="P:leukocyte tethering or rolling"/>
    <property type="evidence" value="ECO:0007669"/>
    <property type="project" value="TreeGrafter"/>
</dbReference>
<evidence type="ECO:0000256" key="1">
    <source>
        <dbReference type="SAM" id="MobiDB-lite"/>
    </source>
</evidence>
<feature type="compositionally biased region" description="Low complexity" evidence="1">
    <location>
        <begin position="310"/>
        <end position="329"/>
    </location>
</feature>
<dbReference type="InterPro" id="IPR013783">
    <property type="entry name" value="Ig-like_fold"/>
</dbReference>
<dbReference type="PANTHER" id="PTHR14162">
    <property type="entry name" value="MUCOSAL ADDRESSIN CELL ADHESION MOLECULE-1"/>
    <property type="match status" value="1"/>
</dbReference>
<dbReference type="GO" id="GO:0007229">
    <property type="term" value="P:integrin-mediated signaling pathway"/>
    <property type="evidence" value="ECO:0007669"/>
    <property type="project" value="InterPro"/>
</dbReference>
<reference evidence="3" key="3">
    <citation type="submission" date="2025-09" db="UniProtKB">
        <authorList>
            <consortium name="Ensembl"/>
        </authorList>
    </citation>
    <scope>IDENTIFICATION</scope>
</reference>
<dbReference type="SUPFAM" id="SSF48726">
    <property type="entry name" value="Immunoglobulin"/>
    <property type="match status" value="1"/>
</dbReference>
<dbReference type="Proteomes" id="UP000694563">
    <property type="component" value="Chromosome 29"/>
</dbReference>
<evidence type="ECO:0000313" key="4">
    <source>
        <dbReference type="Proteomes" id="UP000694563"/>
    </source>
</evidence>
<dbReference type="GO" id="GO:0016020">
    <property type="term" value="C:membrane"/>
    <property type="evidence" value="ECO:0007669"/>
    <property type="project" value="InterPro"/>
</dbReference>
<evidence type="ECO:0000259" key="2">
    <source>
        <dbReference type="Pfam" id="PF03921"/>
    </source>
</evidence>
<dbReference type="GO" id="GO:0034113">
    <property type="term" value="P:heterotypic cell-cell adhesion"/>
    <property type="evidence" value="ECO:0007669"/>
    <property type="project" value="TreeGrafter"/>
</dbReference>
<dbReference type="InterPro" id="IPR036179">
    <property type="entry name" value="Ig-like_dom_sf"/>
</dbReference>
<accession>A0A8C3UD36</accession>
<sequence>AKSRGARICAGLPAAGCWWLSPPLTLHFSCPGRPANRLVVTPQEPVVPFGGSTDLNCSLACAGGKVEWWGLDIALGTISSFSTYSILHIRHATVATEGTKVCWGRCQGQDYRKTTELKVYGKRSPAWIPKVAPFLLSFAVLPKITLNDATAVLRSPPWRVPAQPGLWPPQHFLQGRVSLQVIPPQHRSPTLGPPSIWLLLPTPPPRSPLCPGTSPQAAPRHVWPPPPPSLPLARQGQCHLRGQFLPAACRSGRYLPPGRGAGPCASSATLSAPGTPRWAGSGPPQPSRSTGRRPRAAAPRCGWTAPSPGTRATTSASCLATAATRPAWR</sequence>
<organism evidence="3 4">
    <name type="scientific">Catharus ustulatus</name>
    <name type="common">Russet-backed thrush</name>
    <name type="synonym">Hylocichla ustulatus</name>
    <dbReference type="NCBI Taxonomy" id="91951"/>
    <lineage>
        <taxon>Eukaryota</taxon>
        <taxon>Metazoa</taxon>
        <taxon>Chordata</taxon>
        <taxon>Craniata</taxon>
        <taxon>Vertebrata</taxon>
        <taxon>Euteleostomi</taxon>
        <taxon>Archelosauria</taxon>
        <taxon>Archosauria</taxon>
        <taxon>Dinosauria</taxon>
        <taxon>Saurischia</taxon>
        <taxon>Theropoda</taxon>
        <taxon>Coelurosauria</taxon>
        <taxon>Aves</taxon>
        <taxon>Neognathae</taxon>
        <taxon>Neoaves</taxon>
        <taxon>Telluraves</taxon>
        <taxon>Australaves</taxon>
        <taxon>Passeriformes</taxon>
        <taxon>Turdidae</taxon>
        <taxon>Catharus</taxon>
    </lineage>
</organism>
<dbReference type="Ensembl" id="ENSCUST00005012122.1">
    <property type="protein sequence ID" value="ENSCUSP00005011640.1"/>
    <property type="gene ID" value="ENSCUSG00005007484.1"/>
</dbReference>
<keyword evidence="4" id="KW-1185">Reference proteome</keyword>
<dbReference type="Pfam" id="PF03921">
    <property type="entry name" value="ICAM_N"/>
    <property type="match status" value="1"/>
</dbReference>
<feature type="region of interest" description="Disordered" evidence="1">
    <location>
        <begin position="260"/>
        <end position="329"/>
    </location>
</feature>
<dbReference type="PANTHER" id="PTHR14162:SF1">
    <property type="entry name" value="MUCOSAL ADDRESSIN CELL ADHESION MOLECULE 1"/>
    <property type="match status" value="1"/>
</dbReference>
<reference evidence="3" key="2">
    <citation type="submission" date="2025-08" db="UniProtKB">
        <authorList>
            <consortium name="Ensembl"/>
        </authorList>
    </citation>
    <scope>IDENTIFICATION</scope>
</reference>
<dbReference type="Gene3D" id="2.60.40.10">
    <property type="entry name" value="Immunoglobulins"/>
    <property type="match status" value="1"/>
</dbReference>
<evidence type="ECO:0000313" key="3">
    <source>
        <dbReference type="Ensembl" id="ENSCUSP00005011640.1"/>
    </source>
</evidence>
<dbReference type="InterPro" id="IPR037413">
    <property type="entry name" value="MADCAM1"/>
</dbReference>
<dbReference type="AlphaFoldDB" id="A0A8C3UD36"/>
<reference evidence="3" key="1">
    <citation type="submission" date="2020-10" db="EMBL/GenBank/DDBJ databases">
        <title>Catharus ustulatus (Swainson's thrush) genome, bCatUst1, primary haplotype v2.</title>
        <authorList>
            <person name="Delmore K."/>
            <person name="Vafadar M."/>
            <person name="Formenti G."/>
            <person name="Chow W."/>
            <person name="Pelan S."/>
            <person name="Howe K."/>
            <person name="Rhie A."/>
            <person name="Mountcastle J."/>
            <person name="Haase B."/>
            <person name="Fedrigo O."/>
            <person name="Jarvis E.D."/>
        </authorList>
    </citation>
    <scope>NUCLEOTIDE SEQUENCE [LARGE SCALE GENOMIC DNA]</scope>
</reference>
<feature type="domain" description="Intercellular adhesion molecule N-terminal" evidence="2">
    <location>
        <begin position="38"/>
        <end position="120"/>
    </location>
</feature>
<dbReference type="GO" id="GO:2000403">
    <property type="term" value="P:positive regulation of lymphocyte migration"/>
    <property type="evidence" value="ECO:0007669"/>
    <property type="project" value="InterPro"/>
</dbReference>
<protein>
    <recommendedName>
        <fullName evidence="2">Intercellular adhesion molecule N-terminal domain-containing protein</fullName>
    </recommendedName>
</protein>
<proteinExistence type="predicted"/>
<dbReference type="InterPro" id="IPR013768">
    <property type="entry name" value="ICAM_N"/>
</dbReference>
<name>A0A8C3UD36_CATUS</name>
<dbReference type="GO" id="GO:0098640">
    <property type="term" value="F:integrin binding involved in cell-matrix adhesion"/>
    <property type="evidence" value="ECO:0007669"/>
    <property type="project" value="InterPro"/>
</dbReference>